<feature type="transmembrane region" description="Helical" evidence="1">
    <location>
        <begin position="16"/>
        <end position="34"/>
    </location>
</feature>
<protein>
    <submittedName>
        <fullName evidence="3">Alpha/beta hydrolase</fullName>
    </submittedName>
</protein>
<dbReference type="Gene3D" id="3.40.50.1820">
    <property type="entry name" value="alpha/beta hydrolase"/>
    <property type="match status" value="1"/>
</dbReference>
<evidence type="ECO:0000313" key="3">
    <source>
        <dbReference type="EMBL" id="TXG34740.1"/>
    </source>
</evidence>
<feature type="domain" description="Serine aminopeptidase S33" evidence="2">
    <location>
        <begin position="211"/>
        <end position="256"/>
    </location>
</feature>
<comment type="caution">
    <text evidence="3">The sequence shown here is derived from an EMBL/GenBank/DDBJ whole genome shotgun (WGS) entry which is preliminary data.</text>
</comment>
<keyword evidence="1" id="KW-1133">Transmembrane helix</keyword>
<name>A0A5C7GDF7_9FLAO</name>
<dbReference type="PANTHER" id="PTHR12277">
    <property type="entry name" value="ALPHA/BETA HYDROLASE DOMAIN-CONTAINING PROTEIN"/>
    <property type="match status" value="1"/>
</dbReference>
<dbReference type="AlphaFoldDB" id="A0A5C7GDF7"/>
<keyword evidence="4" id="KW-1185">Reference proteome</keyword>
<dbReference type="Proteomes" id="UP000321080">
    <property type="component" value="Unassembled WGS sequence"/>
</dbReference>
<dbReference type="GO" id="GO:0016787">
    <property type="term" value="F:hydrolase activity"/>
    <property type="evidence" value="ECO:0007669"/>
    <property type="project" value="UniProtKB-KW"/>
</dbReference>
<dbReference type="Pfam" id="PF12146">
    <property type="entry name" value="Hydrolase_4"/>
    <property type="match status" value="2"/>
</dbReference>
<dbReference type="InterPro" id="IPR029058">
    <property type="entry name" value="AB_hydrolase_fold"/>
</dbReference>
<keyword evidence="3" id="KW-0378">Hydrolase</keyword>
<reference evidence="3 4" key="1">
    <citation type="submission" date="2019-08" db="EMBL/GenBank/DDBJ databases">
        <title>Seonamhaeicola sediminis sp. nov., isolated from marine sediment.</title>
        <authorList>
            <person name="Cao W.R."/>
        </authorList>
    </citation>
    <scope>NUCLEOTIDE SEQUENCE [LARGE SCALE GENOMIC DNA]</scope>
    <source>
        <strain evidence="3 4">1505</strain>
    </source>
</reference>
<feature type="domain" description="Serine aminopeptidase S33" evidence="2">
    <location>
        <begin position="78"/>
        <end position="185"/>
    </location>
</feature>
<evidence type="ECO:0000259" key="2">
    <source>
        <dbReference type="Pfam" id="PF12146"/>
    </source>
</evidence>
<dbReference type="SUPFAM" id="SSF53474">
    <property type="entry name" value="alpha/beta-Hydrolases"/>
    <property type="match status" value="1"/>
</dbReference>
<gene>
    <name evidence="3" type="ORF">FUA22_17685</name>
</gene>
<dbReference type="InterPro" id="IPR022742">
    <property type="entry name" value="Hydrolase_4"/>
</dbReference>
<dbReference type="RefSeq" id="WP_147769932.1">
    <property type="nucleotide sequence ID" value="NZ_VRKQ01000021.1"/>
</dbReference>
<organism evidence="3 4">
    <name type="scientific">Seonamhaeicola maritimus</name>
    <dbReference type="NCBI Taxonomy" id="2591822"/>
    <lineage>
        <taxon>Bacteria</taxon>
        <taxon>Pseudomonadati</taxon>
        <taxon>Bacteroidota</taxon>
        <taxon>Flavobacteriia</taxon>
        <taxon>Flavobacteriales</taxon>
        <taxon>Flavobacteriaceae</taxon>
    </lineage>
</organism>
<keyword evidence="1" id="KW-0472">Membrane</keyword>
<proteinExistence type="predicted"/>
<accession>A0A5C7GDF7</accession>
<dbReference type="EMBL" id="VRKQ01000021">
    <property type="protein sequence ID" value="TXG34740.1"/>
    <property type="molecule type" value="Genomic_DNA"/>
</dbReference>
<evidence type="ECO:0000313" key="4">
    <source>
        <dbReference type="Proteomes" id="UP000321080"/>
    </source>
</evidence>
<dbReference type="OrthoDB" id="9777090at2"/>
<dbReference type="PANTHER" id="PTHR12277:SF81">
    <property type="entry name" value="PROTEIN ABHD13"/>
    <property type="match status" value="1"/>
</dbReference>
<sequence>MLNTRRKRAVTRLKRVGAILGIIYLIIGASLYFYQEKILFLPRPLPDDFSYEFSHPFEEVFMETDGGRINMIHFKIENPKGVVLYFNGNSRNLASWGRRAQFLVDKQYDVLVMDYRTFGKSKGELSEAAFFSDAQYCYNYLLDRYEEKSISVYGRSLGTGIATYISSTNSPKQLVLETPYYSIADVGKSRFPIYPVKWLLKYKFQSYKYIQNVSCPITIFHGTNDDVVPYTSGKELYKVASKKNAEFITIDGGRHNNLRRYDIYQQKIGQIFR</sequence>
<keyword evidence="1" id="KW-0812">Transmembrane</keyword>
<evidence type="ECO:0000256" key="1">
    <source>
        <dbReference type="SAM" id="Phobius"/>
    </source>
</evidence>